<gene>
    <name evidence="3" type="ORF">POL25_32335</name>
</gene>
<organism evidence="3 4">
    <name type="scientific">Nannocystis bainbridge</name>
    <dbReference type="NCBI Taxonomy" id="2995303"/>
    <lineage>
        <taxon>Bacteria</taxon>
        <taxon>Pseudomonadati</taxon>
        <taxon>Myxococcota</taxon>
        <taxon>Polyangia</taxon>
        <taxon>Nannocystales</taxon>
        <taxon>Nannocystaceae</taxon>
        <taxon>Nannocystis</taxon>
    </lineage>
</organism>
<name>A0ABT5E705_9BACT</name>
<reference evidence="3 4" key="1">
    <citation type="submission" date="2022-11" db="EMBL/GenBank/DDBJ databases">
        <title>Minimal conservation of predation-associated metabolite biosynthetic gene clusters underscores biosynthetic potential of Myxococcota including descriptions for ten novel species: Archangium lansinium sp. nov., Myxococcus landrumus sp. nov., Nannocystis bai.</title>
        <authorList>
            <person name="Ahearne A."/>
            <person name="Stevens C."/>
            <person name="Dowd S."/>
        </authorList>
    </citation>
    <scope>NUCLEOTIDE SEQUENCE [LARGE SCALE GENOMIC DNA]</scope>
    <source>
        <strain evidence="3 4">BB15-2</strain>
    </source>
</reference>
<dbReference type="EMBL" id="JAQNDL010000003">
    <property type="protein sequence ID" value="MDC0721642.1"/>
    <property type="molecule type" value="Genomic_DNA"/>
</dbReference>
<feature type="chain" id="PRO_5045840362" evidence="2">
    <location>
        <begin position="27"/>
        <end position="556"/>
    </location>
</feature>
<evidence type="ECO:0000313" key="4">
    <source>
        <dbReference type="Proteomes" id="UP001221686"/>
    </source>
</evidence>
<proteinExistence type="predicted"/>
<accession>A0ABT5E705</accession>
<dbReference type="RefSeq" id="WP_272090145.1">
    <property type="nucleotide sequence ID" value="NZ_JAQNDL010000003.1"/>
</dbReference>
<sequence>MHRRLWTIPCISLAVAACSLEPPSYAAYTAALDHLSAGTDTEGSSGSTSTTTTTTALTSSGATATGSSWATTSDGETASGGMTGDDGNALPLEVAVLLGPSSVSKVGEVLVNVWTSRPVKTIDIFDGEEPLVLGAAPKTPVAVLEVTSDQSPGDGMHMIRAVAHAEDGVIGQAERDLLIDVAPGGTDVWPPYVHAGPVSAFTGVTLLGDQSIAASGVIEAKEGLVAVVMQFDGATGNVEAGPISLGKISVAAAGHGPAIAAGDDGAVYVASTRAGTTWAVSKVRPGNPLPLVWTVTGELGTQAFGITFAGNRVVVVGASEVAPGTHDLKVWWLATEDGELLDESTFAAGSEDDPGNLLDELGRAATLVGDRLVVVGERQIEGEFNNPYRRAVVLHYSLAGILLDEWTSPGELLEEDAGMAVAPLRDGGFVVTGWGRNVFTIRQVLTRWFSATGEAGPVRIESTPGNDAIAYAIGEDREGKLVLAGSRKTPATDADAWIFAISGPLGAHTWDVIRSGPGKGPDQTADLAIGPWGHVSVVGGEFADLQPRAFAMRLYP</sequence>
<dbReference type="Proteomes" id="UP001221686">
    <property type="component" value="Unassembled WGS sequence"/>
</dbReference>
<feature type="compositionally biased region" description="Low complexity" evidence="1">
    <location>
        <begin position="37"/>
        <end position="73"/>
    </location>
</feature>
<feature type="signal peptide" evidence="2">
    <location>
        <begin position="1"/>
        <end position="26"/>
    </location>
</feature>
<dbReference type="SUPFAM" id="SSF75011">
    <property type="entry name" value="3-carboxy-cis,cis-mucoante lactonizing enzyme"/>
    <property type="match status" value="1"/>
</dbReference>
<keyword evidence="4" id="KW-1185">Reference proteome</keyword>
<dbReference type="PROSITE" id="PS51257">
    <property type="entry name" value="PROKAR_LIPOPROTEIN"/>
    <property type="match status" value="1"/>
</dbReference>
<evidence type="ECO:0000256" key="1">
    <source>
        <dbReference type="SAM" id="MobiDB-lite"/>
    </source>
</evidence>
<protein>
    <submittedName>
        <fullName evidence="3">Uncharacterized protein</fullName>
    </submittedName>
</protein>
<evidence type="ECO:0000256" key="2">
    <source>
        <dbReference type="SAM" id="SignalP"/>
    </source>
</evidence>
<evidence type="ECO:0000313" key="3">
    <source>
        <dbReference type="EMBL" id="MDC0721642.1"/>
    </source>
</evidence>
<keyword evidence="2" id="KW-0732">Signal</keyword>
<feature type="region of interest" description="Disordered" evidence="1">
    <location>
        <begin position="37"/>
        <end position="86"/>
    </location>
</feature>
<comment type="caution">
    <text evidence="3">The sequence shown here is derived from an EMBL/GenBank/DDBJ whole genome shotgun (WGS) entry which is preliminary data.</text>
</comment>